<dbReference type="PANTHER" id="PTHR43562:SF1">
    <property type="entry name" value="NA(+)_H(+) ANTIPORTER YJBQ-RELATED"/>
    <property type="match status" value="1"/>
</dbReference>
<dbReference type="InterPro" id="IPR006153">
    <property type="entry name" value="Cation/H_exchanger_TM"/>
</dbReference>
<name>A0A0R2L540_9LACO</name>
<proteinExistence type="inferred from homology"/>
<reference evidence="11 12" key="1">
    <citation type="journal article" date="2015" name="Genome Announc.">
        <title>Expanding the biotechnology potential of lactobacilli through comparative genomics of 213 strains and associated genera.</title>
        <authorList>
            <person name="Sun Z."/>
            <person name="Harris H.M."/>
            <person name="McCann A."/>
            <person name="Guo C."/>
            <person name="Argimon S."/>
            <person name="Zhang W."/>
            <person name="Yang X."/>
            <person name="Jeffery I.B."/>
            <person name="Cooney J.C."/>
            <person name="Kagawa T.F."/>
            <person name="Liu W."/>
            <person name="Song Y."/>
            <person name="Salvetti E."/>
            <person name="Wrobel A."/>
            <person name="Rasinkangas P."/>
            <person name="Parkhill J."/>
            <person name="Rea M.C."/>
            <person name="O'Sullivan O."/>
            <person name="Ritari J."/>
            <person name="Douillard F.P."/>
            <person name="Paul Ross R."/>
            <person name="Yang R."/>
            <person name="Briner A.E."/>
            <person name="Felis G.E."/>
            <person name="de Vos W.M."/>
            <person name="Barrangou R."/>
            <person name="Klaenhammer T.R."/>
            <person name="Caufield P.W."/>
            <person name="Cui Y."/>
            <person name="Zhang H."/>
            <person name="O'Toole P.W."/>
        </authorList>
    </citation>
    <scope>NUCLEOTIDE SEQUENCE [LARGE SCALE GENOMIC DNA]</scope>
    <source>
        <strain evidence="11 12">NBRC 103219</strain>
    </source>
</reference>
<dbReference type="GO" id="GO:1902600">
    <property type="term" value="P:proton transmembrane transport"/>
    <property type="evidence" value="ECO:0007669"/>
    <property type="project" value="InterPro"/>
</dbReference>
<evidence type="ECO:0000256" key="8">
    <source>
        <dbReference type="ARBA" id="ARBA00023136"/>
    </source>
</evidence>
<keyword evidence="7" id="KW-0406">Ion transport</keyword>
<keyword evidence="4" id="KW-0050">Antiport</keyword>
<feature type="transmembrane region" description="Helical" evidence="9">
    <location>
        <begin position="224"/>
        <end position="257"/>
    </location>
</feature>
<dbReference type="InterPro" id="IPR038770">
    <property type="entry name" value="Na+/solute_symporter_sf"/>
</dbReference>
<dbReference type="InterPro" id="IPR006037">
    <property type="entry name" value="RCK_C"/>
</dbReference>
<evidence type="ECO:0000256" key="5">
    <source>
        <dbReference type="ARBA" id="ARBA00022692"/>
    </source>
</evidence>
<feature type="transmembrane region" description="Helical" evidence="9">
    <location>
        <begin position="362"/>
        <end position="379"/>
    </location>
</feature>
<keyword evidence="3" id="KW-0813">Transport</keyword>
<evidence type="ECO:0000259" key="10">
    <source>
        <dbReference type="PROSITE" id="PS51202"/>
    </source>
</evidence>
<evidence type="ECO:0000313" key="11">
    <source>
        <dbReference type="EMBL" id="KRN96771.1"/>
    </source>
</evidence>
<dbReference type="PANTHER" id="PTHR43562">
    <property type="entry name" value="NAPA-TYPE SODIUM/HYDROGEN ANTIPORTER"/>
    <property type="match status" value="1"/>
</dbReference>
<keyword evidence="12" id="KW-1185">Reference proteome</keyword>
<feature type="transmembrane region" description="Helical" evidence="9">
    <location>
        <begin position="49"/>
        <end position="71"/>
    </location>
</feature>
<dbReference type="Pfam" id="PF00999">
    <property type="entry name" value="Na_H_Exchanger"/>
    <property type="match status" value="1"/>
</dbReference>
<protein>
    <submittedName>
        <fullName evidence="11">Na(+) H(+) antiporter</fullName>
    </submittedName>
</protein>
<organism evidence="11 12">
    <name type="scientific">Ligilactobacillus pobuzihii</name>
    <dbReference type="NCBI Taxonomy" id="449659"/>
    <lineage>
        <taxon>Bacteria</taxon>
        <taxon>Bacillati</taxon>
        <taxon>Bacillota</taxon>
        <taxon>Bacilli</taxon>
        <taxon>Lactobacillales</taxon>
        <taxon>Lactobacillaceae</taxon>
        <taxon>Ligilactobacillus</taxon>
    </lineage>
</organism>
<keyword evidence="5 9" id="KW-0812">Transmembrane</keyword>
<dbReference type="InterPro" id="IPR036721">
    <property type="entry name" value="RCK_C_sf"/>
</dbReference>
<dbReference type="GO" id="GO:0006813">
    <property type="term" value="P:potassium ion transport"/>
    <property type="evidence" value="ECO:0007669"/>
    <property type="project" value="InterPro"/>
</dbReference>
<evidence type="ECO:0000313" key="12">
    <source>
        <dbReference type="Proteomes" id="UP000051886"/>
    </source>
</evidence>
<feature type="transmembrane region" description="Helical" evidence="9">
    <location>
        <begin position="184"/>
        <end position="203"/>
    </location>
</feature>
<evidence type="ECO:0000256" key="6">
    <source>
        <dbReference type="ARBA" id="ARBA00022989"/>
    </source>
</evidence>
<dbReference type="Proteomes" id="UP000051886">
    <property type="component" value="Unassembled WGS sequence"/>
</dbReference>
<sequence length="615" mass="67430">MAFAAFITPMILAKFKVSLLPSSIAEILVGIVLGKSFFNVIHETQVLTTMSTLGVILLLFLSGMEIDFSLFKKSDTSTALAAKRAENSSDHSPLFAAGVGYTLTVITAIILAVLLKITGLFSDIFLAAILLATVALGIVISVLKENELLGKKIGQTILLFAVLGEVIPLIALTIYTSVKSGHVGTLWLISLVFLAAAFLLFRFRNFFTHFQEYTKSTTQLDMRFAFLVIIVLVVLAETVGAENILGAFLAGIVIKLLEPEETTQQKLDAMGYGFLIPFYFILTGAKLDLPGLLSSKTTLVLIPLLLVAFFITKLPAYFGFKALFGKTNSFAATMLSETTITLILAATTVAQNIGAMSTAQSGAFIIAGILTCLLGPLFFKRIYQPRHEPTVKTSVHLIGASLTAVNATHGLPNDWYSIKMYTDNQGRYDAYKGVTDITYLDSMEPEKLIKEEIFDTDVLVLAHRLAKDNYDLALAAKKYGVPRVLLRLDTQDPDEAQKMKAELEKKNIEFFSTFTTGVGVLRAAIQSPELLRLLTSTDAEIFEIHLTNSLYSGIELSELPEIQNIVISRIVRDRQFLPPRGDIQLQLGDHLLLSGSRKDVANLRQLLNNQNSVEA</sequence>
<dbReference type="PROSITE" id="PS51202">
    <property type="entry name" value="RCK_C"/>
    <property type="match status" value="1"/>
</dbReference>
<dbReference type="GO" id="GO:0008324">
    <property type="term" value="F:monoatomic cation transmembrane transporter activity"/>
    <property type="evidence" value="ECO:0007669"/>
    <property type="project" value="InterPro"/>
</dbReference>
<dbReference type="GO" id="GO:0015297">
    <property type="term" value="F:antiporter activity"/>
    <property type="evidence" value="ECO:0007669"/>
    <property type="project" value="UniProtKB-KW"/>
</dbReference>
<dbReference type="EMBL" id="JQCN01000064">
    <property type="protein sequence ID" value="KRN96771.1"/>
    <property type="molecule type" value="Genomic_DNA"/>
</dbReference>
<gene>
    <name evidence="11" type="ORF">IV66_GL000633</name>
</gene>
<feature type="transmembrane region" description="Helical" evidence="9">
    <location>
        <begin position="269"/>
        <end position="287"/>
    </location>
</feature>
<keyword evidence="8 9" id="KW-0472">Membrane</keyword>
<dbReference type="PATRIC" id="fig|449659.4.peg.638"/>
<accession>A0A0R2L540</accession>
<feature type="transmembrane region" description="Helical" evidence="9">
    <location>
        <begin position="156"/>
        <end position="178"/>
    </location>
</feature>
<dbReference type="Gene3D" id="3.30.70.1450">
    <property type="entry name" value="Regulator of K+ conductance, C-terminal domain"/>
    <property type="match status" value="1"/>
</dbReference>
<evidence type="ECO:0000256" key="1">
    <source>
        <dbReference type="ARBA" id="ARBA00004141"/>
    </source>
</evidence>
<evidence type="ECO:0000256" key="7">
    <source>
        <dbReference type="ARBA" id="ARBA00023065"/>
    </source>
</evidence>
<evidence type="ECO:0000256" key="4">
    <source>
        <dbReference type="ARBA" id="ARBA00022449"/>
    </source>
</evidence>
<dbReference type="Gene3D" id="1.20.1530.20">
    <property type="match status" value="1"/>
</dbReference>
<dbReference type="SUPFAM" id="SSF116726">
    <property type="entry name" value="TrkA C-terminal domain-like"/>
    <property type="match status" value="1"/>
</dbReference>
<dbReference type="GO" id="GO:0016020">
    <property type="term" value="C:membrane"/>
    <property type="evidence" value="ECO:0007669"/>
    <property type="project" value="UniProtKB-SubCell"/>
</dbReference>
<evidence type="ECO:0000256" key="9">
    <source>
        <dbReference type="SAM" id="Phobius"/>
    </source>
</evidence>
<dbReference type="AlphaFoldDB" id="A0A0R2L540"/>
<feature type="transmembrane region" description="Helical" evidence="9">
    <location>
        <begin position="330"/>
        <end position="350"/>
    </location>
</feature>
<keyword evidence="6 9" id="KW-1133">Transmembrane helix</keyword>
<feature type="transmembrane region" description="Helical" evidence="9">
    <location>
        <begin position="124"/>
        <end position="144"/>
    </location>
</feature>
<dbReference type="STRING" id="449659.IV66_GL000633"/>
<feature type="domain" description="RCK C-terminal" evidence="10">
    <location>
        <begin position="528"/>
        <end position="609"/>
    </location>
</feature>
<comment type="subcellular location">
    <subcellularLocation>
        <location evidence="1">Membrane</location>
        <topology evidence="1">Multi-pass membrane protein</topology>
    </subcellularLocation>
</comment>
<comment type="caution">
    <text evidence="11">The sequence shown here is derived from an EMBL/GenBank/DDBJ whole genome shotgun (WGS) entry which is preliminary data.</text>
</comment>
<dbReference type="Pfam" id="PF02080">
    <property type="entry name" value="TrkA_C"/>
    <property type="match status" value="1"/>
</dbReference>
<evidence type="ECO:0000256" key="3">
    <source>
        <dbReference type="ARBA" id="ARBA00022448"/>
    </source>
</evidence>
<feature type="transmembrane region" description="Helical" evidence="9">
    <location>
        <begin position="299"/>
        <end position="318"/>
    </location>
</feature>
<evidence type="ECO:0000256" key="2">
    <source>
        <dbReference type="ARBA" id="ARBA00005551"/>
    </source>
</evidence>
<feature type="transmembrane region" description="Helical" evidence="9">
    <location>
        <begin position="92"/>
        <end position="118"/>
    </location>
</feature>
<comment type="similarity">
    <text evidence="2">Belongs to the monovalent cation:proton antiporter 2 (CPA2) transporter (TC 2.A.37) family.</text>
</comment>